<dbReference type="Gene3D" id="1.25.40.10">
    <property type="entry name" value="Tetratricopeptide repeat domain"/>
    <property type="match status" value="1"/>
</dbReference>
<dbReference type="EnsemblMetazoa" id="GAUT049915-RA">
    <property type="protein sequence ID" value="GAUT049915-PA"/>
    <property type="gene ID" value="GAUT049915"/>
</dbReference>
<organism evidence="1 2">
    <name type="scientific">Glossina austeni</name>
    <name type="common">Savannah tsetse fly</name>
    <dbReference type="NCBI Taxonomy" id="7395"/>
    <lineage>
        <taxon>Eukaryota</taxon>
        <taxon>Metazoa</taxon>
        <taxon>Ecdysozoa</taxon>
        <taxon>Arthropoda</taxon>
        <taxon>Hexapoda</taxon>
        <taxon>Insecta</taxon>
        <taxon>Pterygota</taxon>
        <taxon>Neoptera</taxon>
        <taxon>Endopterygota</taxon>
        <taxon>Diptera</taxon>
        <taxon>Brachycera</taxon>
        <taxon>Muscomorpha</taxon>
        <taxon>Hippoboscoidea</taxon>
        <taxon>Glossinidae</taxon>
        <taxon>Glossina</taxon>
    </lineage>
</organism>
<proteinExistence type="predicted"/>
<name>A0A1A9VWG2_GLOAU</name>
<evidence type="ECO:0000313" key="1">
    <source>
        <dbReference type="EnsemblMetazoa" id="GAUT049915-PA"/>
    </source>
</evidence>
<keyword evidence="2" id="KW-1185">Reference proteome</keyword>
<dbReference type="VEuPathDB" id="VectorBase:GAUT049915"/>
<accession>A0A1A9VWG2</accession>
<protein>
    <submittedName>
        <fullName evidence="1">Uncharacterized protein</fullName>
    </submittedName>
</protein>
<dbReference type="Proteomes" id="UP000078200">
    <property type="component" value="Unassembled WGS sequence"/>
</dbReference>
<reference evidence="1" key="1">
    <citation type="submission" date="2020-05" db="UniProtKB">
        <authorList>
            <consortium name="EnsemblMetazoa"/>
        </authorList>
    </citation>
    <scope>IDENTIFICATION</scope>
    <source>
        <strain evidence="1">TTRI</strain>
    </source>
</reference>
<dbReference type="InterPro" id="IPR011990">
    <property type="entry name" value="TPR-like_helical_dom_sf"/>
</dbReference>
<sequence>MVDFDMMKKARRKTVSHTKELVTALEKQKLMGEERRASYNNHGDDVAQRRLTNALQAMDEARCTDVRIFSDIFKILVFVWTMPDRKKFIAFDRQRIREQIGRFTLKEALLVKGPIYKSVLNELYLEGYIFMAQRFEHLISVEKRLIARLYMKNKVQEVPDLFWGLIEKGREAEKSYKFAEFGGKKVCFYLLHQSLLLIDRHCPKYQWLYGEMIAIIMTIIKDQHKKEVELQEIVARIFYRCGRHYSEVQQKYEEACNVLRDVCDLSLGQGWKPELKEVDGYRFDSLHDAASQKLAQIYLLRGRTLAATDMKLALTLAHKAILAIVEGKFRRNLLLLYNAYIEKHEYMIELQHYQMALKDMKKMYQSLMVEEKIEFMLVKCKVLKNTGVCLYALNEVHNALVKLRQAYAIARKYHYEFLEGTILQEIGKIFTNQKGRQVEAREVLTSARGIFLGLDDDVNRRKVDYLLANLNAINITPLLLKKCTSEDFCDLFYLRRWKTRCEPYWDAFYQEIEFHAEEDLVSSVSAEISRKSGDDNEIMEDVEYKKGGMKYSVYLRDGARGEKKSKRPLCLLWEKEYDRKNMLWNAFNFRFSVFEN</sequence>
<dbReference type="AlphaFoldDB" id="A0A1A9VWG2"/>
<evidence type="ECO:0000313" key="2">
    <source>
        <dbReference type="Proteomes" id="UP000078200"/>
    </source>
</evidence>